<dbReference type="GO" id="GO:0055085">
    <property type="term" value="P:transmembrane transport"/>
    <property type="evidence" value="ECO:0007669"/>
    <property type="project" value="TreeGrafter"/>
</dbReference>
<dbReference type="Pfam" id="PF01594">
    <property type="entry name" value="AI-2E_transport"/>
    <property type="match status" value="1"/>
</dbReference>
<dbReference type="EMBL" id="FOEL01000004">
    <property type="protein sequence ID" value="SEQ30001.1"/>
    <property type="molecule type" value="Genomic_DNA"/>
</dbReference>
<reference evidence="8 10" key="2">
    <citation type="submission" date="2016-10" db="EMBL/GenBank/DDBJ databases">
        <authorList>
            <person name="Varghese N."/>
            <person name="Submissions S."/>
        </authorList>
    </citation>
    <scope>NUCLEOTIDE SEQUENCE [LARGE SCALE GENOMIC DNA]</scope>
    <source>
        <strain evidence="8 10">TC-13</strain>
    </source>
</reference>
<feature type="transmembrane region" description="Helical" evidence="6">
    <location>
        <begin position="32"/>
        <end position="56"/>
    </location>
</feature>
<protein>
    <submittedName>
        <fullName evidence="7">AI-2E family transporter</fullName>
    </submittedName>
    <submittedName>
        <fullName evidence="8">Predicted PurR-regulated permease PerM</fullName>
    </submittedName>
</protein>
<keyword evidence="5 6" id="KW-0472">Membrane</keyword>
<accession>A0A1E4R0V4</accession>
<dbReference type="RefSeq" id="WP_008175205.1">
    <property type="nucleotide sequence ID" value="NZ_CP010820.1"/>
</dbReference>
<dbReference type="AlphaFoldDB" id="A0A1E4R0V4"/>
<sequence>MKVTRKVWFQVGVGILLTLLIIKYFIEIHWIFSPLVIILKAIFIPLLLGGVFYYVTEPIQRFLEKRKFPRWASILTIVFGLIGIAGVFGWIIGNPIAEQVNKLVKNAPMISSSISTSIQQLTDYVLLNKDNFPQQVNDVIEKMANSVQDVAMVASKGFISFLQSIVSVSLLAVLIPFFFIFMLKDHEKFAPSIYKYFSGERQQWVKKTLSEIDDVLRSYIQGQLQISFLLALIMYVGYLIIGLEYSLLLVIFAFFMNMIPFIGPWIAFTPALIVAVIQDPILVVWVSVVTLVAQQIDSNFITPNVMGKSLDIHPLTVITIILAAGNIAGFIGIIIAVPFYAVLKVIVSNIYDQRNAIKKKATKSV</sequence>
<name>A0A1E4R0V4_9BACI</name>
<proteinExistence type="inferred from homology"/>
<evidence type="ECO:0000313" key="7">
    <source>
        <dbReference type="EMBL" id="ODV54068.1"/>
    </source>
</evidence>
<evidence type="ECO:0000256" key="6">
    <source>
        <dbReference type="SAM" id="Phobius"/>
    </source>
</evidence>
<feature type="transmembrane region" description="Helical" evidence="6">
    <location>
        <begin position="224"/>
        <end position="241"/>
    </location>
</feature>
<evidence type="ECO:0000313" key="10">
    <source>
        <dbReference type="Proteomes" id="UP000199410"/>
    </source>
</evidence>
<organism evidence="7 9">
    <name type="scientific">Lysinibacillus fusiformis</name>
    <dbReference type="NCBI Taxonomy" id="28031"/>
    <lineage>
        <taxon>Bacteria</taxon>
        <taxon>Bacillati</taxon>
        <taxon>Bacillota</taxon>
        <taxon>Bacilli</taxon>
        <taxon>Bacillales</taxon>
        <taxon>Bacillaceae</taxon>
        <taxon>Lysinibacillus</taxon>
    </lineage>
</organism>
<evidence type="ECO:0000256" key="5">
    <source>
        <dbReference type="ARBA" id="ARBA00023136"/>
    </source>
</evidence>
<dbReference type="EMBL" id="MECQ01000002">
    <property type="protein sequence ID" value="ODV54068.1"/>
    <property type="molecule type" value="Genomic_DNA"/>
</dbReference>
<evidence type="ECO:0000313" key="8">
    <source>
        <dbReference type="EMBL" id="SEQ30001.1"/>
    </source>
</evidence>
<feature type="transmembrane region" description="Helical" evidence="6">
    <location>
        <begin position="316"/>
        <end position="343"/>
    </location>
</feature>
<evidence type="ECO:0000256" key="3">
    <source>
        <dbReference type="ARBA" id="ARBA00022692"/>
    </source>
</evidence>
<evidence type="ECO:0000256" key="2">
    <source>
        <dbReference type="ARBA" id="ARBA00009773"/>
    </source>
</evidence>
<dbReference type="GeneID" id="29442370"/>
<dbReference type="InterPro" id="IPR002549">
    <property type="entry name" value="AI-2E-like"/>
</dbReference>
<feature type="transmembrane region" description="Helical" evidence="6">
    <location>
        <begin position="280"/>
        <end position="296"/>
    </location>
</feature>
<comment type="caution">
    <text evidence="7">The sequence shown here is derived from an EMBL/GenBank/DDBJ whole genome shotgun (WGS) entry which is preliminary data.</text>
</comment>
<keyword evidence="4 6" id="KW-1133">Transmembrane helix</keyword>
<dbReference type="Proteomes" id="UP000094784">
    <property type="component" value="Unassembled WGS sequence"/>
</dbReference>
<dbReference type="PANTHER" id="PTHR21716:SF69">
    <property type="entry name" value="TRANSPORT PROTEIN YUBA-RELATED"/>
    <property type="match status" value="1"/>
</dbReference>
<dbReference type="Proteomes" id="UP000199410">
    <property type="component" value="Unassembled WGS sequence"/>
</dbReference>
<gene>
    <name evidence="7" type="ORF">BG258_18520</name>
    <name evidence="8" type="ORF">SAMN02787113_01424</name>
</gene>
<feature type="transmembrane region" description="Helical" evidence="6">
    <location>
        <begin position="68"/>
        <end position="92"/>
    </location>
</feature>
<dbReference type="GO" id="GO:0016020">
    <property type="term" value="C:membrane"/>
    <property type="evidence" value="ECO:0007669"/>
    <property type="project" value="UniProtKB-SubCell"/>
</dbReference>
<dbReference type="PANTHER" id="PTHR21716">
    <property type="entry name" value="TRANSMEMBRANE PROTEIN"/>
    <property type="match status" value="1"/>
</dbReference>
<reference evidence="7 9" key="1">
    <citation type="submission" date="2016-09" db="EMBL/GenBank/DDBJ databases">
        <title>Draft genome sequence of the soil isolate, Lysinibacillus fusiformis M5, a potential hypoxanthine producer.</title>
        <authorList>
            <person name="Gallegos-Monterrosa R."/>
            <person name="Maroti G."/>
            <person name="Balint B."/>
            <person name="Kovacs A.T."/>
        </authorList>
    </citation>
    <scope>NUCLEOTIDE SEQUENCE [LARGE SCALE GENOMIC DNA]</scope>
    <source>
        <strain evidence="7 9">M5</strain>
    </source>
</reference>
<dbReference type="OrthoDB" id="9793390at2"/>
<evidence type="ECO:0000256" key="4">
    <source>
        <dbReference type="ARBA" id="ARBA00022989"/>
    </source>
</evidence>
<keyword evidence="3 6" id="KW-0812">Transmembrane</keyword>
<comment type="subcellular location">
    <subcellularLocation>
        <location evidence="1">Membrane</location>
        <topology evidence="1">Multi-pass membrane protein</topology>
    </subcellularLocation>
</comment>
<feature type="transmembrane region" description="Helical" evidence="6">
    <location>
        <begin position="247"/>
        <end position="268"/>
    </location>
</feature>
<accession>A0A1H8G3J3</accession>
<evidence type="ECO:0000313" key="9">
    <source>
        <dbReference type="Proteomes" id="UP000094784"/>
    </source>
</evidence>
<feature type="transmembrane region" description="Helical" evidence="6">
    <location>
        <begin position="161"/>
        <end position="183"/>
    </location>
</feature>
<feature type="transmembrane region" description="Helical" evidence="6">
    <location>
        <begin position="7"/>
        <end position="26"/>
    </location>
</feature>
<comment type="similarity">
    <text evidence="2">Belongs to the autoinducer-2 exporter (AI-2E) (TC 2.A.86) family.</text>
</comment>
<dbReference type="KEGG" id="lfu:HR49_02275"/>
<evidence type="ECO:0000256" key="1">
    <source>
        <dbReference type="ARBA" id="ARBA00004141"/>
    </source>
</evidence>